<sequence>MAELATIIKEVAEELVDYFNKRSLEVGWDDSIPKAVAEHLLPIPRLATRRIFRNVDDVPGLRKLLVLMESEGIGVNEPMTEEYIKTALEDCITKLNYLSYQDLCYSFGQDARSRSKLKDHKGDVRAPIFTDELLPPVTGLRLPKRRVCTAQVNRSRAERIVLFASKMIANLLRLTKKAYIEHEEQKSSATEIPLSSESTEKKRRHRRASFIANEGYRHQDNSTRGIRPKQRSKVGAVQTLSSAGQTHTVKIIQNVNLTSSPLERASRCTLFQRATSESPSDASAMRARQVGQVLRRDNEILDTNDENAAGQGEDPGNAVRAFSVINDNPVAEIADPEGHSALRCNLKHIESSSCDTKGDTNPSAHKGSPVCNRFRLLAHGKQVNGKVTSNYPEDIFQKEPVLPGYPVEFSKAAKYADVIPHTELLEQARKYGSPSFVTRLAHEIQRMQAKSEEPIEGYWMARNRFYSPEVYKLKCSPNKNPPTSSFRSLDRTSNSDITSTNTTVKTEHRLFSPALNFEISSSNTHEYSQRDLSSTLSKSTRIEQFTPHHERSPFSEGVRSVKLSGKGYYDVYERGCVSSTDPVVKPLRYGDQKADHNPLLSLSNSEETDQSAKDQIQKLAHATACVLSEAFGIRPHETAPRSKEDSSRKVSSGRHHNTGPRTQKGDSTEVASKRPEKGERLPPPECGGNIVYRVRVESVRRFRMKHANKYKDLCLMESSQLPNPTPPMSIVLCGSVCSSPSLKLVTAELARLGEVGGRPVILRDPYMMGKKSGRNQQIFGDVPKKPVDSTMLKHSLAKDGCPQVDYFAVVCSPLGRLTGVEVTPVGSAVRQSHYEWYIKTITIDELDRHKRCQFHCNKWLSIDERVLKCKRKPVNAKKTRSKTQATLQKTGDQLPYQEKQRPTSLNRRQHEVHSAKVEEAIIPEQVLNNMSQQPPTVHPEIAKNSNPCDLKNDRVTKGTLKPTTESILVKFPKIFKPVDRKMSRSCIMVDKTCIEEHAREIKERPPTRTANASNIGFEKLWEVFCMDKEIMDTLYTTVFPEVVSPNISHSSLDDKAETSYGEIIWITPYGMQINSLRSLGDLIPNSCNCALASLFQFHSELIPASRQTTIIDAHPNPDVVHEIEICEESPVFSAFTQNGPVPYLTSTLDIPTGCPLSEESEAKCDSQQDLSEQNETRQTTENDESSEDKYDYGTTNWEQDDSVDGAETTTKDAVSLNSTAPLDSLDDLSSPEVESRSPYCQSPLPVASVCFDPDHSVLQDVTECLRQVGSSTTVSSSSQMTDASMEERLRRIANVTVFNHPLLTGNDAKLAPESRVNVEFPTLSTSNVHVDVGYEPETAFGSENQRIHAFSEQSNNNFTDTRVIRASDPSEDRVETRCRESSIRGNGNVNRSTKFVEEFVKKTVLSAVDTICEAECEQVHYFISDTIF</sequence>
<feature type="compositionally biased region" description="Basic and acidic residues" evidence="2">
    <location>
        <begin position="663"/>
        <end position="682"/>
    </location>
</feature>
<feature type="compositionally biased region" description="Polar residues" evidence="2">
    <location>
        <begin position="882"/>
        <end position="891"/>
    </location>
</feature>
<dbReference type="PROSITE" id="PS50095">
    <property type="entry name" value="PLAT"/>
    <property type="match status" value="1"/>
</dbReference>
<gene>
    <name evidence="4" type="ORF">CDAUBV1_LOCUS8702</name>
</gene>
<proteinExistence type="predicted"/>
<feature type="compositionally biased region" description="Polar residues" evidence="2">
    <location>
        <begin position="1207"/>
        <end position="1221"/>
    </location>
</feature>
<dbReference type="SUPFAM" id="SSF49723">
    <property type="entry name" value="Lipase/lipooxygenase domain (PLAT/LH2 domain)"/>
    <property type="match status" value="1"/>
</dbReference>
<feature type="region of interest" description="Disordered" evidence="2">
    <location>
        <begin position="1155"/>
        <end position="1239"/>
    </location>
</feature>
<feature type="compositionally biased region" description="Basic and acidic residues" evidence="2">
    <location>
        <begin position="634"/>
        <end position="648"/>
    </location>
</feature>
<feature type="region of interest" description="Disordered" evidence="2">
    <location>
        <begin position="477"/>
        <end position="501"/>
    </location>
</feature>
<evidence type="ECO:0000256" key="1">
    <source>
        <dbReference type="PROSITE-ProRule" id="PRU00152"/>
    </source>
</evidence>
<comment type="caution">
    <text evidence="4">The sequence shown here is derived from an EMBL/GenBank/DDBJ whole genome shotgun (WGS) entry which is preliminary data.</text>
</comment>
<feature type="compositionally biased region" description="Low complexity" evidence="2">
    <location>
        <begin position="492"/>
        <end position="501"/>
    </location>
</feature>
<dbReference type="InterPro" id="IPR001024">
    <property type="entry name" value="PLAT/LH2_dom"/>
</dbReference>
<dbReference type="Proteomes" id="UP001497525">
    <property type="component" value="Unassembled WGS sequence"/>
</dbReference>
<evidence type="ECO:0000259" key="3">
    <source>
        <dbReference type="PROSITE" id="PS50095"/>
    </source>
</evidence>
<comment type="caution">
    <text evidence="1">Lacks conserved residue(s) required for the propagation of feature annotation.</text>
</comment>
<organism evidence="4 5">
    <name type="scientific">Calicophoron daubneyi</name>
    <name type="common">Rumen fluke</name>
    <name type="synonym">Paramphistomum daubneyi</name>
    <dbReference type="NCBI Taxonomy" id="300641"/>
    <lineage>
        <taxon>Eukaryota</taxon>
        <taxon>Metazoa</taxon>
        <taxon>Spiralia</taxon>
        <taxon>Lophotrochozoa</taxon>
        <taxon>Platyhelminthes</taxon>
        <taxon>Trematoda</taxon>
        <taxon>Digenea</taxon>
        <taxon>Plagiorchiida</taxon>
        <taxon>Pronocephalata</taxon>
        <taxon>Paramphistomoidea</taxon>
        <taxon>Paramphistomidae</taxon>
        <taxon>Calicophoron</taxon>
    </lineage>
</organism>
<accession>A0AAV2TC57</accession>
<feature type="compositionally biased region" description="Polar residues" evidence="2">
    <location>
        <begin position="477"/>
        <end position="487"/>
    </location>
</feature>
<feature type="region of interest" description="Disordered" evidence="2">
    <location>
        <begin position="633"/>
        <end position="687"/>
    </location>
</feature>
<feature type="domain" description="PLAT" evidence="3">
    <location>
        <begin position="738"/>
        <end position="874"/>
    </location>
</feature>
<feature type="region of interest" description="Disordered" evidence="2">
    <location>
        <begin position="581"/>
        <end position="616"/>
    </location>
</feature>
<dbReference type="Gene3D" id="2.60.60.20">
    <property type="entry name" value="PLAT/LH2 domain"/>
    <property type="match status" value="1"/>
</dbReference>
<evidence type="ECO:0000313" key="5">
    <source>
        <dbReference type="Proteomes" id="UP001497525"/>
    </source>
</evidence>
<dbReference type="InterPro" id="IPR036392">
    <property type="entry name" value="PLAT/LH2_dom_sf"/>
</dbReference>
<feature type="region of interest" description="Disordered" evidence="2">
    <location>
        <begin position="932"/>
        <end position="956"/>
    </location>
</feature>
<reference evidence="4" key="1">
    <citation type="submission" date="2024-06" db="EMBL/GenBank/DDBJ databases">
        <authorList>
            <person name="Liu X."/>
            <person name="Lenzi L."/>
            <person name="Haldenby T S."/>
            <person name="Uol C."/>
        </authorList>
    </citation>
    <scope>NUCLEOTIDE SEQUENCE</scope>
</reference>
<evidence type="ECO:0000313" key="4">
    <source>
        <dbReference type="EMBL" id="CAL5134735.1"/>
    </source>
</evidence>
<feature type="compositionally biased region" description="Polar residues" evidence="2">
    <location>
        <begin position="187"/>
        <end position="197"/>
    </location>
</feature>
<feature type="region of interest" description="Disordered" evidence="2">
    <location>
        <begin position="185"/>
        <end position="204"/>
    </location>
</feature>
<feature type="region of interest" description="Disordered" evidence="2">
    <location>
        <begin position="875"/>
        <end position="909"/>
    </location>
</feature>
<protein>
    <recommendedName>
        <fullName evidence="3">PLAT domain-containing protein</fullName>
    </recommendedName>
</protein>
<name>A0AAV2TC57_CALDB</name>
<dbReference type="EMBL" id="CAXLJL010000223">
    <property type="protein sequence ID" value="CAL5134735.1"/>
    <property type="molecule type" value="Genomic_DNA"/>
</dbReference>
<evidence type="ECO:0000256" key="2">
    <source>
        <dbReference type="SAM" id="MobiDB-lite"/>
    </source>
</evidence>